<sequence>MERVEGVNGGRYVYLHLNFIYLLSSIHGPRTYLKCHQQNCSATANFVGDDVHEIGQHNHDPDLVILDLVRFKNELRRLARDSPDDYRRIYDATSLRYPQGARKFGFPAASQMMQRIRKAHTLLHPSWSNWASDLDRNAFFRETVVAVDGTECAVFVSHAFSDLVRREGWRAHADGTFKSVPLHPEVEQLFSLHAIDEDAHGQRTQAVLHRAIDVCLLKPLIQTNVEASKIARMLMTLPLLPMDLIVRGLDFVEAYAERKALAGEFSAMFQYMRTY</sequence>
<dbReference type="EMBL" id="JAHWGI010001217">
    <property type="protein sequence ID" value="KAK3925121.1"/>
    <property type="molecule type" value="Genomic_DNA"/>
</dbReference>
<proteinExistence type="predicted"/>
<dbReference type="Proteomes" id="UP001219518">
    <property type="component" value="Unassembled WGS sequence"/>
</dbReference>
<name>A0AAE1HPG8_9NEOP</name>
<evidence type="ECO:0000313" key="2">
    <source>
        <dbReference type="Proteomes" id="UP001219518"/>
    </source>
</evidence>
<organism evidence="1 2">
    <name type="scientific">Frankliniella fusca</name>
    <dbReference type="NCBI Taxonomy" id="407009"/>
    <lineage>
        <taxon>Eukaryota</taxon>
        <taxon>Metazoa</taxon>
        <taxon>Ecdysozoa</taxon>
        <taxon>Arthropoda</taxon>
        <taxon>Hexapoda</taxon>
        <taxon>Insecta</taxon>
        <taxon>Pterygota</taxon>
        <taxon>Neoptera</taxon>
        <taxon>Paraneoptera</taxon>
        <taxon>Thysanoptera</taxon>
        <taxon>Terebrantia</taxon>
        <taxon>Thripoidea</taxon>
        <taxon>Thripidae</taxon>
        <taxon>Frankliniella</taxon>
    </lineage>
</organism>
<comment type="caution">
    <text evidence="1">The sequence shown here is derived from an EMBL/GenBank/DDBJ whole genome shotgun (WGS) entry which is preliminary data.</text>
</comment>
<gene>
    <name evidence="1" type="ORF">KUF71_013390</name>
</gene>
<protein>
    <submittedName>
        <fullName evidence="1">FLYWCH-type zinc finger-containing protein 1</fullName>
    </submittedName>
</protein>
<reference evidence="1" key="1">
    <citation type="submission" date="2021-07" db="EMBL/GenBank/DDBJ databases">
        <authorList>
            <person name="Catto M.A."/>
            <person name="Jacobson A."/>
            <person name="Kennedy G."/>
            <person name="Labadie P."/>
            <person name="Hunt B.G."/>
            <person name="Srinivasan R."/>
        </authorList>
    </citation>
    <scope>NUCLEOTIDE SEQUENCE</scope>
    <source>
        <strain evidence="1">PL_HMW_Pooled</strain>
        <tissue evidence="1">Head</tissue>
    </source>
</reference>
<dbReference type="Gene3D" id="2.20.25.240">
    <property type="match status" value="1"/>
</dbReference>
<reference evidence="1" key="2">
    <citation type="journal article" date="2023" name="BMC Genomics">
        <title>Pest status, molecular evolution, and epigenetic factors derived from the genome assembly of Frankliniella fusca, a thysanopteran phytovirus vector.</title>
        <authorList>
            <person name="Catto M.A."/>
            <person name="Labadie P.E."/>
            <person name="Jacobson A.L."/>
            <person name="Kennedy G.G."/>
            <person name="Srinivasan R."/>
            <person name="Hunt B.G."/>
        </authorList>
    </citation>
    <scope>NUCLEOTIDE SEQUENCE</scope>
    <source>
        <strain evidence="1">PL_HMW_Pooled</strain>
    </source>
</reference>
<keyword evidence="2" id="KW-1185">Reference proteome</keyword>
<dbReference type="AlphaFoldDB" id="A0AAE1HPG8"/>
<evidence type="ECO:0000313" key="1">
    <source>
        <dbReference type="EMBL" id="KAK3925121.1"/>
    </source>
</evidence>
<accession>A0AAE1HPG8</accession>